<evidence type="ECO:0000313" key="4">
    <source>
        <dbReference type="Proteomes" id="UP000078387"/>
    </source>
</evidence>
<dbReference type="EMBL" id="BDEQ01000001">
    <property type="protein sequence ID" value="GAT95345.1"/>
    <property type="molecule type" value="Genomic_DNA"/>
</dbReference>
<dbReference type="PROSITE" id="PS50238">
    <property type="entry name" value="RHOGAP"/>
    <property type="match status" value="1"/>
</dbReference>
<evidence type="ECO:0000313" key="3">
    <source>
        <dbReference type="EMBL" id="GAT95345.1"/>
    </source>
</evidence>
<dbReference type="Proteomes" id="UP000078387">
    <property type="component" value="Unassembled WGS sequence"/>
</dbReference>
<dbReference type="VEuPathDB" id="AmoebaDB:EHI_174060"/>
<sequence length="116" mass="13441">MKLCYRISLNHEDTQMDSLTLAKILAPNLCWSKNEGITGNIYTMVEMLIAEYPSIFEMIDKTLEERQTAIFVANNNDEKEYFEVKEKLRQELVNEENGEPELINDKNESTSTSEDV</sequence>
<evidence type="ECO:0000259" key="2">
    <source>
        <dbReference type="PROSITE" id="PS50238"/>
    </source>
</evidence>
<dbReference type="GO" id="GO:0005737">
    <property type="term" value="C:cytoplasm"/>
    <property type="evidence" value="ECO:0007669"/>
    <property type="project" value="TreeGrafter"/>
</dbReference>
<dbReference type="AlphaFoldDB" id="A0A5K1VHQ6"/>
<dbReference type="GO" id="GO:0005096">
    <property type="term" value="F:GTPase activator activity"/>
    <property type="evidence" value="ECO:0007669"/>
    <property type="project" value="TreeGrafter"/>
</dbReference>
<gene>
    <name evidence="3" type="ORF">CL6EHI_174060</name>
</gene>
<dbReference type="Gene3D" id="1.10.555.10">
    <property type="entry name" value="Rho GTPase activation protein"/>
    <property type="match status" value="1"/>
</dbReference>
<name>A0A5K1VHQ6_ENTHI</name>
<comment type="caution">
    <text evidence="3">The sequence shown here is derived from an EMBL/GenBank/DDBJ whole genome shotgun (WGS) entry which is preliminary data.</text>
</comment>
<feature type="domain" description="Rho-GAP" evidence="2">
    <location>
        <begin position="1"/>
        <end position="56"/>
    </location>
</feature>
<dbReference type="VEuPathDB" id="AmoebaDB:EHI7A_155280"/>
<dbReference type="VEuPathDB" id="AmoebaDB:EHI5A_067200"/>
<organism evidence="3 4">
    <name type="scientific">Entamoeba histolytica</name>
    <dbReference type="NCBI Taxonomy" id="5759"/>
    <lineage>
        <taxon>Eukaryota</taxon>
        <taxon>Amoebozoa</taxon>
        <taxon>Evosea</taxon>
        <taxon>Archamoebae</taxon>
        <taxon>Mastigamoebida</taxon>
        <taxon>Entamoebidae</taxon>
        <taxon>Entamoeba</taxon>
    </lineage>
</organism>
<proteinExistence type="predicted"/>
<dbReference type="PANTHER" id="PTHR45808">
    <property type="entry name" value="RHO GTPASE-ACTIVATING PROTEIN 68F"/>
    <property type="match status" value="1"/>
</dbReference>
<dbReference type="GO" id="GO:0007264">
    <property type="term" value="P:small GTPase-mediated signal transduction"/>
    <property type="evidence" value="ECO:0007669"/>
    <property type="project" value="TreeGrafter"/>
</dbReference>
<dbReference type="InterPro" id="IPR008936">
    <property type="entry name" value="Rho_GTPase_activation_prot"/>
</dbReference>
<reference evidence="3 4" key="1">
    <citation type="submission" date="2016-05" db="EMBL/GenBank/DDBJ databases">
        <title>First whole genome sequencing of Entamoeba histolytica HM1:IMSS-clone-6.</title>
        <authorList>
            <person name="Mukherjee Avik.K."/>
            <person name="Izumyama S."/>
            <person name="Nakada-Tsukui K."/>
            <person name="Nozaki T."/>
        </authorList>
    </citation>
    <scope>NUCLEOTIDE SEQUENCE [LARGE SCALE GENOMIC DNA]</scope>
    <source>
        <strain evidence="3 4">HM1:IMSS clone 6</strain>
    </source>
</reference>
<dbReference type="PANTHER" id="PTHR45808:SF2">
    <property type="entry name" value="RHO GTPASE-ACTIVATING PROTEIN 68F"/>
    <property type="match status" value="1"/>
</dbReference>
<dbReference type="InterPro" id="IPR000198">
    <property type="entry name" value="RhoGAP_dom"/>
</dbReference>
<accession>A0A5K1VHQ6</accession>
<protein>
    <recommendedName>
        <fullName evidence="2">Rho-GAP domain-containing protein</fullName>
    </recommendedName>
</protein>
<dbReference type="SUPFAM" id="SSF48350">
    <property type="entry name" value="GTPase activation domain, GAP"/>
    <property type="match status" value="1"/>
</dbReference>
<feature type="region of interest" description="Disordered" evidence="1">
    <location>
        <begin position="93"/>
        <end position="116"/>
    </location>
</feature>
<dbReference type="VEuPathDB" id="AmoebaDB:KM1_083840"/>
<evidence type="ECO:0000256" key="1">
    <source>
        <dbReference type="SAM" id="MobiDB-lite"/>
    </source>
</evidence>